<gene>
    <name evidence="2" type="ORF">MGAD_26230</name>
</gene>
<evidence type="ECO:0000313" key="2">
    <source>
        <dbReference type="EMBL" id="BBZ18288.1"/>
    </source>
</evidence>
<accession>A0A7I7WQU7</accession>
<feature type="chain" id="PRO_5029694875" description="Serine/threonine protein kinase" evidence="1">
    <location>
        <begin position="38"/>
        <end position="165"/>
    </location>
</feature>
<evidence type="ECO:0008006" key="4">
    <source>
        <dbReference type="Google" id="ProtNLM"/>
    </source>
</evidence>
<keyword evidence="1" id="KW-0732">Signal</keyword>
<dbReference type="KEGG" id="mgad:MGAD_26230"/>
<sequence>MFVVSLVMVSKPPAALLTGVAAVFGMAAALTSPTAAADPAYPTDDRGFVDSQIRCDAPQSAVAFSRTEQSIVAICVDQAGRYQYRGAQVANKDAVLTVVAEPTVPGEFFAQKDGVTYTVTAQNLIIKTDEWVRTEPVLQFGTQPMLAVEMPLSRPGGDVAPVPPR</sequence>
<evidence type="ECO:0000256" key="1">
    <source>
        <dbReference type="SAM" id="SignalP"/>
    </source>
</evidence>
<protein>
    <recommendedName>
        <fullName evidence="4">Serine/threonine protein kinase</fullName>
    </recommendedName>
</protein>
<reference evidence="2 3" key="1">
    <citation type="journal article" date="2019" name="Emerg. Microbes Infect.">
        <title>Comprehensive subspecies identification of 175 nontuberculous mycobacteria species based on 7547 genomic profiles.</title>
        <authorList>
            <person name="Matsumoto Y."/>
            <person name="Kinjo T."/>
            <person name="Motooka D."/>
            <person name="Nabeya D."/>
            <person name="Jung N."/>
            <person name="Uechi K."/>
            <person name="Horii T."/>
            <person name="Iida T."/>
            <person name="Fujita J."/>
            <person name="Nakamura S."/>
        </authorList>
    </citation>
    <scope>NUCLEOTIDE SEQUENCE [LARGE SCALE GENOMIC DNA]</scope>
    <source>
        <strain evidence="2 3">JCM 12688</strain>
    </source>
</reference>
<dbReference type="EMBL" id="AP022608">
    <property type="protein sequence ID" value="BBZ18288.1"/>
    <property type="molecule type" value="Genomic_DNA"/>
</dbReference>
<dbReference type="Proteomes" id="UP000466187">
    <property type="component" value="Chromosome"/>
</dbReference>
<organism evidence="2 3">
    <name type="scientific">Mycolicibacterium gadium</name>
    <name type="common">Mycobacterium gadium</name>
    <dbReference type="NCBI Taxonomy" id="1794"/>
    <lineage>
        <taxon>Bacteria</taxon>
        <taxon>Bacillati</taxon>
        <taxon>Actinomycetota</taxon>
        <taxon>Actinomycetes</taxon>
        <taxon>Mycobacteriales</taxon>
        <taxon>Mycobacteriaceae</taxon>
        <taxon>Mycolicibacterium</taxon>
    </lineage>
</organism>
<evidence type="ECO:0000313" key="3">
    <source>
        <dbReference type="Proteomes" id="UP000466187"/>
    </source>
</evidence>
<proteinExistence type="predicted"/>
<feature type="signal peptide" evidence="1">
    <location>
        <begin position="1"/>
        <end position="37"/>
    </location>
</feature>
<name>A0A7I7WQU7_MYCGU</name>
<dbReference type="AlphaFoldDB" id="A0A7I7WQU7"/>